<keyword evidence="6" id="KW-1185">Reference proteome</keyword>
<dbReference type="PANTHER" id="PTHR21461">
    <property type="entry name" value="GLYCOSYLTRANSFERASE FAMILY 92 PROTEIN"/>
    <property type="match status" value="1"/>
</dbReference>
<dbReference type="HOGENOM" id="CLU_484440_0_0_1"/>
<feature type="region of interest" description="Disordered" evidence="4">
    <location>
        <begin position="1"/>
        <end position="89"/>
    </location>
</feature>
<dbReference type="PaxDb" id="35128-Thaps8616"/>
<keyword evidence="3" id="KW-0472">Membrane</keyword>
<organism evidence="5 6">
    <name type="scientific">Thalassiosira pseudonana</name>
    <name type="common">Marine diatom</name>
    <name type="synonym">Cyclotella nana</name>
    <dbReference type="NCBI Taxonomy" id="35128"/>
    <lineage>
        <taxon>Eukaryota</taxon>
        <taxon>Sar</taxon>
        <taxon>Stramenopiles</taxon>
        <taxon>Ochrophyta</taxon>
        <taxon>Bacillariophyta</taxon>
        <taxon>Coscinodiscophyceae</taxon>
        <taxon>Thalassiosirophycidae</taxon>
        <taxon>Thalassiosirales</taxon>
        <taxon>Thalassiosiraceae</taxon>
        <taxon>Thalassiosira</taxon>
    </lineage>
</organism>
<sequence>MVKQSSIKTTTWADQAQGFDFPSKQHTARGRTGGDETAEASHPQGNTGRIGNRYASLDETSGSVWDTTPSQEDSNRPYRGSGRGYGTSQRREVYGRGWGHGRGRADSRRNSTWELVVICEDLEATQGGGGSLANQDSLDGFSFSSTKQHINIIRGDSVPVQTTKARTGNTDGLSACLLVNDENPRLPEWLAYHYQMLPLRSLIVAVDPASRSSPSEILSRWKDMGMMEVDVWEDDDYFTEEQGSGLCDATNPKVDCVKHHFNRQRYFVMKCMADFKQRNKTWVLLVDVDEYVTFNQIRDDDPIAPLDEAPDGIPTLSDWKLHTNSFGGVVVDGLVNGAPSELKNGMKDGNQNQVVVNNVITKANDVEYGNVIEDASGNKFYLRDDIASRDATAMPNAPKGVPTLKDVMIIGTRLFARIFNDAYDGNKNGEYIEIKMGWENGDTAMRKFHGGHLIHDAKQKKYYVEREQASWPPHVSPKAARNARARLPSVGDGNTIYDILNNELNEYPCVTMPRLLYGSYEEDDEKPRWNADPIGYEDKDFVTLRYKWHAIKGVFDVNKYPKTIIDVSRVPMSAFDGKAFEIHRPLVKFCRKDPPRYSLSLLRVNHYADSFEAFSYRHDSRSFRKSRQYYDEMVSKTTAAKDEDVFQWLQVFVESVGEDEAQFLLSDAGRFASLE</sequence>
<dbReference type="eggNOG" id="ENOG502SSQ3">
    <property type="taxonomic scope" value="Eukaryota"/>
</dbReference>
<protein>
    <recommendedName>
        <fullName evidence="7">Glycosyltransferase family 92 protein</fullName>
    </recommendedName>
</protein>
<dbReference type="Pfam" id="PF13704">
    <property type="entry name" value="Glyco_tranf_2_4"/>
    <property type="match status" value="1"/>
</dbReference>
<name>B8LBK6_THAPS</name>
<evidence type="ECO:0000313" key="5">
    <source>
        <dbReference type="EMBL" id="EED87200.1"/>
    </source>
</evidence>
<comment type="subcellular location">
    <subcellularLocation>
        <location evidence="1">Membrane</location>
        <topology evidence="1">Single-pass membrane protein</topology>
    </subcellularLocation>
</comment>
<dbReference type="GO" id="GO:0016020">
    <property type="term" value="C:membrane"/>
    <property type="evidence" value="ECO:0007669"/>
    <property type="project" value="UniProtKB-SubCell"/>
</dbReference>
<dbReference type="GO" id="GO:0016757">
    <property type="term" value="F:glycosyltransferase activity"/>
    <property type="evidence" value="ECO:0000318"/>
    <property type="project" value="GO_Central"/>
</dbReference>
<evidence type="ECO:0000256" key="4">
    <source>
        <dbReference type="SAM" id="MobiDB-lite"/>
    </source>
</evidence>
<dbReference type="AlphaFoldDB" id="B8LBK6"/>
<evidence type="ECO:0000256" key="3">
    <source>
        <dbReference type="ARBA" id="ARBA00022989"/>
    </source>
</evidence>
<keyword evidence="2" id="KW-0812">Transmembrane</keyword>
<keyword evidence="3" id="KW-1133">Transmembrane helix</keyword>
<proteinExistence type="predicted"/>
<evidence type="ECO:0008006" key="7">
    <source>
        <dbReference type="Google" id="ProtNLM"/>
    </source>
</evidence>
<dbReference type="Proteomes" id="UP000001449">
    <property type="component" value="Chromosome 11"/>
</dbReference>
<gene>
    <name evidence="5" type="ORF">THAPSDRAFT_8616</name>
</gene>
<dbReference type="InParanoid" id="B8LBK6"/>
<dbReference type="RefSeq" id="XP_002296504.1">
    <property type="nucleotide sequence ID" value="XM_002296468.1"/>
</dbReference>
<dbReference type="KEGG" id="tps:THAPSDRAFT_8616"/>
<accession>B8LBK6</accession>
<dbReference type="GeneID" id="7452037"/>
<dbReference type="GO" id="GO:0005737">
    <property type="term" value="C:cytoplasm"/>
    <property type="evidence" value="ECO:0000318"/>
    <property type="project" value="GO_Central"/>
</dbReference>
<feature type="compositionally biased region" description="Polar residues" evidence="4">
    <location>
        <begin position="58"/>
        <end position="72"/>
    </location>
</feature>
<reference evidence="5 6" key="2">
    <citation type="journal article" date="2008" name="Nature">
        <title>The Phaeodactylum genome reveals the evolutionary history of diatom genomes.</title>
        <authorList>
            <person name="Bowler C."/>
            <person name="Allen A.E."/>
            <person name="Badger J.H."/>
            <person name="Grimwood J."/>
            <person name="Jabbari K."/>
            <person name="Kuo A."/>
            <person name="Maheswari U."/>
            <person name="Martens C."/>
            <person name="Maumus F."/>
            <person name="Otillar R.P."/>
            <person name="Rayko E."/>
            <person name="Salamov A."/>
            <person name="Vandepoele K."/>
            <person name="Beszteri B."/>
            <person name="Gruber A."/>
            <person name="Heijde M."/>
            <person name="Katinka M."/>
            <person name="Mock T."/>
            <person name="Valentin K."/>
            <person name="Verret F."/>
            <person name="Berges J.A."/>
            <person name="Brownlee C."/>
            <person name="Cadoret J.P."/>
            <person name="Chiovitti A."/>
            <person name="Choi C.J."/>
            <person name="Coesel S."/>
            <person name="De Martino A."/>
            <person name="Detter J.C."/>
            <person name="Durkin C."/>
            <person name="Falciatore A."/>
            <person name="Fournet J."/>
            <person name="Haruta M."/>
            <person name="Huysman M.J."/>
            <person name="Jenkins B.D."/>
            <person name="Jiroutova K."/>
            <person name="Jorgensen R.E."/>
            <person name="Joubert Y."/>
            <person name="Kaplan A."/>
            <person name="Kroger N."/>
            <person name="Kroth P.G."/>
            <person name="La Roche J."/>
            <person name="Lindquist E."/>
            <person name="Lommer M."/>
            <person name="Martin-Jezequel V."/>
            <person name="Lopez P.J."/>
            <person name="Lucas S."/>
            <person name="Mangogna M."/>
            <person name="McGinnis K."/>
            <person name="Medlin L.K."/>
            <person name="Montsant A."/>
            <person name="Oudot-Le Secq M.P."/>
            <person name="Napoli C."/>
            <person name="Obornik M."/>
            <person name="Parker M.S."/>
            <person name="Petit J.L."/>
            <person name="Porcel B.M."/>
            <person name="Poulsen N."/>
            <person name="Robison M."/>
            <person name="Rychlewski L."/>
            <person name="Rynearson T.A."/>
            <person name="Schmutz J."/>
            <person name="Shapiro H."/>
            <person name="Siaut M."/>
            <person name="Stanley M."/>
            <person name="Sussman M.R."/>
            <person name="Taylor A.R."/>
            <person name="Vardi A."/>
            <person name="von Dassow P."/>
            <person name="Vyverman W."/>
            <person name="Willis A."/>
            <person name="Wyrwicz L.S."/>
            <person name="Rokhsar D.S."/>
            <person name="Weissenbach J."/>
            <person name="Armbrust E.V."/>
            <person name="Green B.R."/>
            <person name="Van de Peer Y."/>
            <person name="Grigoriev I.V."/>
        </authorList>
    </citation>
    <scope>NUCLEOTIDE SEQUENCE [LARGE SCALE GENOMIC DNA]</scope>
    <source>
        <strain evidence="5 6">CCMP1335</strain>
    </source>
</reference>
<reference evidence="5 6" key="1">
    <citation type="journal article" date="2004" name="Science">
        <title>The genome of the diatom Thalassiosira pseudonana: ecology, evolution, and metabolism.</title>
        <authorList>
            <person name="Armbrust E.V."/>
            <person name="Berges J.A."/>
            <person name="Bowler C."/>
            <person name="Green B.R."/>
            <person name="Martinez D."/>
            <person name="Putnam N.H."/>
            <person name="Zhou S."/>
            <person name="Allen A.E."/>
            <person name="Apt K.E."/>
            <person name="Bechner M."/>
            <person name="Brzezinski M.A."/>
            <person name="Chaal B.K."/>
            <person name="Chiovitti A."/>
            <person name="Davis A.K."/>
            <person name="Demarest M.S."/>
            <person name="Detter J.C."/>
            <person name="Glavina T."/>
            <person name="Goodstein D."/>
            <person name="Hadi M.Z."/>
            <person name="Hellsten U."/>
            <person name="Hildebrand M."/>
            <person name="Jenkins B.D."/>
            <person name="Jurka J."/>
            <person name="Kapitonov V.V."/>
            <person name="Kroger N."/>
            <person name="Lau W.W."/>
            <person name="Lane T.W."/>
            <person name="Larimer F.W."/>
            <person name="Lippmeier J.C."/>
            <person name="Lucas S."/>
            <person name="Medina M."/>
            <person name="Montsant A."/>
            <person name="Obornik M."/>
            <person name="Parker M.S."/>
            <person name="Palenik B."/>
            <person name="Pazour G.J."/>
            <person name="Richardson P.M."/>
            <person name="Rynearson T.A."/>
            <person name="Saito M.A."/>
            <person name="Schwartz D.C."/>
            <person name="Thamatrakoln K."/>
            <person name="Valentin K."/>
            <person name="Vardi A."/>
            <person name="Wilkerson F.P."/>
            <person name="Rokhsar D.S."/>
        </authorList>
    </citation>
    <scope>NUCLEOTIDE SEQUENCE [LARGE SCALE GENOMIC DNA]</scope>
    <source>
        <strain evidence="5 6">CCMP1335</strain>
    </source>
</reference>
<evidence type="ECO:0000256" key="1">
    <source>
        <dbReference type="ARBA" id="ARBA00004167"/>
    </source>
</evidence>
<dbReference type="PANTHER" id="PTHR21461:SF69">
    <property type="entry name" value="GLYCOSYLTRANSFERASE FAMILY 92 PROTEIN"/>
    <property type="match status" value="1"/>
</dbReference>
<evidence type="ECO:0000256" key="2">
    <source>
        <dbReference type="ARBA" id="ARBA00022692"/>
    </source>
</evidence>
<feature type="compositionally biased region" description="Polar residues" evidence="4">
    <location>
        <begin position="1"/>
        <end position="14"/>
    </location>
</feature>
<dbReference type="EMBL" id="DS999415">
    <property type="protein sequence ID" value="EED87200.1"/>
    <property type="molecule type" value="Genomic_DNA"/>
</dbReference>
<evidence type="ECO:0000313" key="6">
    <source>
        <dbReference type="Proteomes" id="UP000001449"/>
    </source>
</evidence>